<evidence type="ECO:0000256" key="3">
    <source>
        <dbReference type="ARBA" id="ARBA00022448"/>
    </source>
</evidence>
<dbReference type="FunFam" id="1.20.1740.10:FF:000001">
    <property type="entry name" value="Amino acid permease"/>
    <property type="match status" value="1"/>
</dbReference>
<feature type="transmembrane region" description="Helical" evidence="9">
    <location>
        <begin position="351"/>
        <end position="374"/>
    </location>
</feature>
<evidence type="ECO:0000259" key="10">
    <source>
        <dbReference type="Pfam" id="PF00324"/>
    </source>
</evidence>
<dbReference type="PIRSF" id="PIRSF006060">
    <property type="entry name" value="AA_transporter"/>
    <property type="match status" value="1"/>
</dbReference>
<dbReference type="PROSITE" id="PS00218">
    <property type="entry name" value="AMINO_ACID_PERMEASE_1"/>
    <property type="match status" value="1"/>
</dbReference>
<accession>A0AB39VXF3</accession>
<feature type="transmembrane region" description="Helical" evidence="9">
    <location>
        <begin position="145"/>
        <end position="167"/>
    </location>
</feature>
<dbReference type="Gene3D" id="1.20.1740.10">
    <property type="entry name" value="Amino acid/polyamine transporter I"/>
    <property type="match status" value="1"/>
</dbReference>
<organism evidence="11">
    <name type="scientific">Rouxiella sp. WC2420</name>
    <dbReference type="NCBI Taxonomy" id="3234145"/>
    <lineage>
        <taxon>Bacteria</taxon>
        <taxon>Pseudomonadati</taxon>
        <taxon>Pseudomonadota</taxon>
        <taxon>Gammaproteobacteria</taxon>
        <taxon>Enterobacterales</taxon>
        <taxon>Yersiniaceae</taxon>
        <taxon>Rouxiella</taxon>
    </lineage>
</organism>
<dbReference type="PANTHER" id="PTHR43495">
    <property type="entry name" value="GABA PERMEASE"/>
    <property type="match status" value="1"/>
</dbReference>
<keyword evidence="4" id="KW-1003">Cell membrane</keyword>
<gene>
    <name evidence="11" type="primary">ansP</name>
    <name evidence="11" type="ORF">AB3G37_09955</name>
</gene>
<evidence type="ECO:0000256" key="7">
    <source>
        <dbReference type="ARBA" id="ARBA00022989"/>
    </source>
</evidence>
<name>A0AB39VXF3_9GAMM</name>
<keyword evidence="5 9" id="KW-0812">Transmembrane</keyword>
<keyword evidence="8 9" id="KW-0472">Membrane</keyword>
<protein>
    <submittedName>
        <fullName evidence="11">L-asparagine permease</fullName>
    </submittedName>
</protein>
<evidence type="ECO:0000256" key="6">
    <source>
        <dbReference type="ARBA" id="ARBA00022970"/>
    </source>
</evidence>
<comment type="subcellular location">
    <subcellularLocation>
        <location evidence="1">Cell inner membrane</location>
        <topology evidence="1">Multi-pass membrane protein</topology>
    </subcellularLocation>
</comment>
<evidence type="ECO:0000256" key="4">
    <source>
        <dbReference type="ARBA" id="ARBA00022475"/>
    </source>
</evidence>
<keyword evidence="3" id="KW-0813">Transport</keyword>
<proteinExistence type="inferred from homology"/>
<dbReference type="InterPro" id="IPR004841">
    <property type="entry name" value="AA-permease/SLC12A_dom"/>
</dbReference>
<evidence type="ECO:0000256" key="8">
    <source>
        <dbReference type="ARBA" id="ARBA00023136"/>
    </source>
</evidence>
<keyword evidence="7 9" id="KW-1133">Transmembrane helix</keyword>
<dbReference type="NCBIfam" id="NF011623">
    <property type="entry name" value="PRK15049.1"/>
    <property type="match status" value="1"/>
</dbReference>
<dbReference type="PANTHER" id="PTHR43495:SF1">
    <property type="entry name" value="L-ASPARAGINE PERMEASE"/>
    <property type="match status" value="1"/>
</dbReference>
<dbReference type="InterPro" id="IPR004840">
    <property type="entry name" value="Amino_acid_permease_CS"/>
</dbReference>
<evidence type="ECO:0000256" key="9">
    <source>
        <dbReference type="SAM" id="Phobius"/>
    </source>
</evidence>
<feature type="transmembrane region" description="Helical" evidence="9">
    <location>
        <begin position="424"/>
        <end position="442"/>
    </location>
</feature>
<dbReference type="AlphaFoldDB" id="A0AB39VXF3"/>
<feature type="transmembrane region" description="Helical" evidence="9">
    <location>
        <begin position="214"/>
        <end position="239"/>
    </location>
</feature>
<feature type="transmembrane region" description="Helical" evidence="9">
    <location>
        <begin position="37"/>
        <end position="56"/>
    </location>
</feature>
<dbReference type="Pfam" id="PF00324">
    <property type="entry name" value="AA_permease"/>
    <property type="match status" value="1"/>
</dbReference>
<feature type="transmembrane region" description="Helical" evidence="9">
    <location>
        <begin position="260"/>
        <end position="281"/>
    </location>
</feature>
<dbReference type="GO" id="GO:0006865">
    <property type="term" value="P:amino acid transport"/>
    <property type="evidence" value="ECO:0007669"/>
    <property type="project" value="UniProtKB-KW"/>
</dbReference>
<evidence type="ECO:0000256" key="5">
    <source>
        <dbReference type="ARBA" id="ARBA00022692"/>
    </source>
</evidence>
<feature type="transmembrane region" description="Helical" evidence="9">
    <location>
        <begin position="107"/>
        <end position="133"/>
    </location>
</feature>
<reference evidence="11" key="1">
    <citation type="submission" date="2024-07" db="EMBL/GenBank/DDBJ databases">
        <authorList>
            <person name="Biller S.J."/>
        </authorList>
    </citation>
    <scope>NUCLEOTIDE SEQUENCE</scope>
    <source>
        <strain evidence="11">WC2420</strain>
    </source>
</reference>
<feature type="transmembrane region" description="Helical" evidence="9">
    <location>
        <begin position="380"/>
        <end position="403"/>
    </location>
</feature>
<keyword evidence="6" id="KW-0029">Amino-acid transport</keyword>
<evidence type="ECO:0000256" key="1">
    <source>
        <dbReference type="ARBA" id="ARBA00004429"/>
    </source>
</evidence>
<dbReference type="GO" id="GO:0055085">
    <property type="term" value="P:transmembrane transport"/>
    <property type="evidence" value="ECO:0007669"/>
    <property type="project" value="InterPro"/>
</dbReference>
<feature type="transmembrane region" description="Helical" evidence="9">
    <location>
        <begin position="62"/>
        <end position="86"/>
    </location>
</feature>
<feature type="domain" description="Amino acid permease/ SLC12A" evidence="10">
    <location>
        <begin position="35"/>
        <end position="475"/>
    </location>
</feature>
<evidence type="ECO:0000256" key="2">
    <source>
        <dbReference type="ARBA" id="ARBA00008583"/>
    </source>
</evidence>
<sequence>MKRHKKTAEEKHAAKRRWLDSHEEGYHKSMGNRQVQMIAIGGSIGTGLFLGAGARLQMAGPALALVYLVCGIFSFFILRALGELVLHRPTSGSFVSYAREFLGEKASYVAGWMYFLNWAMTGIVDITAVALYMHYWGTFSDVPQWMFALGALAIVATMNMIGVKWFAEMEFWFALIKVAAIAVFLIVGVVFLGSGKELAGQPTGLHLITDNGGIFPHGLLPALVLVQGVVFAFAAIELVGTAAGETKNPEKILPKAINSVIWRIALFYVGSVVLLVLLLPWNAYQAGQSPFVTFFSKLGVPYIGTIMNIVVLSAALSSLNSGLYSTGRILRSLSMGGSAPKFMSRMSKQQVPYAGILVTVAIYIVGVVLNYYVPSQVFEIVLNIASLGILSSWGFIVVCQMKLRKAIKEGKAKDVSFKMPGAPVTSWLTLLFLFSVLVLMAFDYPNGTYTVATIPLLVVLLVFGWFGLRNRAKEVKALEQEHAENFDAK</sequence>
<dbReference type="GO" id="GO:0005886">
    <property type="term" value="C:plasma membrane"/>
    <property type="evidence" value="ECO:0007669"/>
    <property type="project" value="UniProtKB-SubCell"/>
</dbReference>
<feature type="transmembrane region" description="Helical" evidence="9">
    <location>
        <begin position="301"/>
        <end position="324"/>
    </location>
</feature>
<evidence type="ECO:0000313" key="11">
    <source>
        <dbReference type="EMBL" id="XDU74366.1"/>
    </source>
</evidence>
<comment type="similarity">
    <text evidence="2">Belongs to the amino acid-polyamine-organocation (APC) superfamily. Amino acid transporter (AAT) (TC 2.A.3.1) family.</text>
</comment>
<feature type="transmembrane region" description="Helical" evidence="9">
    <location>
        <begin position="448"/>
        <end position="468"/>
    </location>
</feature>
<dbReference type="EMBL" id="CP165628">
    <property type="protein sequence ID" value="XDU74366.1"/>
    <property type="molecule type" value="Genomic_DNA"/>
</dbReference>
<dbReference type="RefSeq" id="WP_369790544.1">
    <property type="nucleotide sequence ID" value="NZ_CP165628.1"/>
</dbReference>
<feature type="transmembrane region" description="Helical" evidence="9">
    <location>
        <begin position="174"/>
        <end position="194"/>
    </location>
</feature>